<feature type="non-terminal residue" evidence="3">
    <location>
        <position position="109"/>
    </location>
</feature>
<dbReference type="AlphaFoldDB" id="A0A0L0EYX4"/>
<dbReference type="RefSeq" id="XP_014143486.1">
    <property type="nucleotide sequence ID" value="XM_014288011.1"/>
</dbReference>
<evidence type="ECO:0000259" key="2">
    <source>
        <dbReference type="PROSITE" id="PS50923"/>
    </source>
</evidence>
<protein>
    <recommendedName>
        <fullName evidence="2">Sushi domain-containing protein</fullName>
    </recommendedName>
</protein>
<name>A0A0L0EYX4_9EUKA</name>
<dbReference type="Pfam" id="PF00084">
    <property type="entry name" value="Sushi"/>
    <property type="match status" value="1"/>
</dbReference>
<dbReference type="Proteomes" id="UP000054560">
    <property type="component" value="Unassembled WGS sequence"/>
</dbReference>
<organism evidence="3 4">
    <name type="scientific">Sphaeroforma arctica JP610</name>
    <dbReference type="NCBI Taxonomy" id="667725"/>
    <lineage>
        <taxon>Eukaryota</taxon>
        <taxon>Ichthyosporea</taxon>
        <taxon>Ichthyophonida</taxon>
        <taxon>Sphaeroforma</taxon>
    </lineage>
</organism>
<keyword evidence="1" id="KW-1015">Disulfide bond</keyword>
<reference evidence="3 4" key="1">
    <citation type="submission" date="2011-02" db="EMBL/GenBank/DDBJ databases">
        <title>The Genome Sequence of Sphaeroforma arctica JP610.</title>
        <authorList>
            <consortium name="The Broad Institute Genome Sequencing Platform"/>
            <person name="Russ C."/>
            <person name="Cuomo C."/>
            <person name="Young S.K."/>
            <person name="Zeng Q."/>
            <person name="Gargeya S."/>
            <person name="Alvarado L."/>
            <person name="Berlin A."/>
            <person name="Chapman S.B."/>
            <person name="Chen Z."/>
            <person name="Freedman E."/>
            <person name="Gellesch M."/>
            <person name="Goldberg J."/>
            <person name="Griggs A."/>
            <person name="Gujja S."/>
            <person name="Heilman E."/>
            <person name="Heiman D."/>
            <person name="Howarth C."/>
            <person name="Mehta T."/>
            <person name="Neiman D."/>
            <person name="Pearson M."/>
            <person name="Roberts A."/>
            <person name="Saif S."/>
            <person name="Shea T."/>
            <person name="Shenoy N."/>
            <person name="Sisk P."/>
            <person name="Stolte C."/>
            <person name="Sykes S."/>
            <person name="White J."/>
            <person name="Yandava C."/>
            <person name="Burger G."/>
            <person name="Gray M.W."/>
            <person name="Holland P.W.H."/>
            <person name="King N."/>
            <person name="Lang F.B.F."/>
            <person name="Roger A.J."/>
            <person name="Ruiz-Trillo I."/>
            <person name="Haas B."/>
            <person name="Nusbaum C."/>
            <person name="Birren B."/>
        </authorList>
    </citation>
    <scope>NUCLEOTIDE SEQUENCE [LARGE SCALE GENOMIC DNA]</scope>
    <source>
        <strain evidence="3 4">JP610</strain>
    </source>
</reference>
<dbReference type="EMBL" id="KQ254268">
    <property type="protein sequence ID" value="KNC69584.1"/>
    <property type="molecule type" value="Genomic_DNA"/>
</dbReference>
<proteinExistence type="predicted"/>
<evidence type="ECO:0000313" key="3">
    <source>
        <dbReference type="EMBL" id="KNC69584.1"/>
    </source>
</evidence>
<evidence type="ECO:0000313" key="4">
    <source>
        <dbReference type="Proteomes" id="UP000054560"/>
    </source>
</evidence>
<sequence>TTAASTAKPNSVGVVMISAELKTSTEYKPATATCPDFIDTAAPANSTTTCKWHGGDSVCEVTCNHGYYMDGARVSTCSRVTGEWSDTARTCRPLPQIEDRSFQVGLVTE</sequence>
<dbReference type="GeneID" id="25918410"/>
<dbReference type="InterPro" id="IPR035976">
    <property type="entry name" value="Sushi/SCR/CCP_sf"/>
</dbReference>
<feature type="non-terminal residue" evidence="3">
    <location>
        <position position="1"/>
    </location>
</feature>
<dbReference type="CDD" id="cd00033">
    <property type="entry name" value="CCP"/>
    <property type="match status" value="1"/>
</dbReference>
<dbReference type="OrthoDB" id="406096at2759"/>
<keyword evidence="4" id="KW-1185">Reference proteome</keyword>
<accession>A0A0L0EYX4</accession>
<dbReference type="PROSITE" id="PS50923">
    <property type="entry name" value="SUSHI"/>
    <property type="match status" value="1"/>
</dbReference>
<gene>
    <name evidence="3" type="ORF">SARC_17906</name>
</gene>
<dbReference type="Gene3D" id="2.10.70.10">
    <property type="entry name" value="Complement Module, domain 1"/>
    <property type="match status" value="1"/>
</dbReference>
<dbReference type="SUPFAM" id="SSF57535">
    <property type="entry name" value="Complement control module/SCR domain"/>
    <property type="match status" value="1"/>
</dbReference>
<feature type="domain" description="Sushi" evidence="2">
    <location>
        <begin position="32"/>
        <end position="93"/>
    </location>
</feature>
<evidence type="ECO:0000256" key="1">
    <source>
        <dbReference type="ARBA" id="ARBA00023157"/>
    </source>
</evidence>
<dbReference type="InterPro" id="IPR000436">
    <property type="entry name" value="Sushi_SCR_CCP_dom"/>
</dbReference>